<sequence length="327" mass="36916">MTFAKANDLLRLAQLAASRRLGISLEEISQEFGISHRTAQRMTSALEDNFANVVAVEDDDRRRRWRIQSPIPERLQPRQENTIEALEIAARAARDENRLRHARALEDLRDSLITRLSPRDALRSEADAEAVLSALGQVARPGPKVAMKPEVTDVLIEALRGPFKMRIVYGETDAETRTVEPHGLLLGLRSYLVARQADRGENLRHFRLDRIHNAECLDESFPIQSGFSLSDHAAQAFGAYQDPAQYGEIVWRFLPDAAPRAAEFQFHPNQSAEYRDDGSLIVRFKAAGWLEMAWHLYQWGDKVEVLEPAGLRALVEGHARPDFPALP</sequence>
<dbReference type="InterPro" id="IPR026881">
    <property type="entry name" value="WYL_dom"/>
</dbReference>
<organism evidence="3 4">
    <name type="scientific">Sphingobium yanoikuyae</name>
    <name type="common">Sphingomonas yanoikuyae</name>
    <dbReference type="NCBI Taxonomy" id="13690"/>
    <lineage>
        <taxon>Bacteria</taxon>
        <taxon>Pseudomonadati</taxon>
        <taxon>Pseudomonadota</taxon>
        <taxon>Alphaproteobacteria</taxon>
        <taxon>Sphingomonadales</taxon>
        <taxon>Sphingomonadaceae</taxon>
        <taxon>Sphingobium</taxon>
    </lineage>
</organism>
<dbReference type="InterPro" id="IPR057727">
    <property type="entry name" value="WCX_dom"/>
</dbReference>
<dbReference type="Proteomes" id="UP001162318">
    <property type="component" value="Unassembled WGS sequence"/>
</dbReference>
<evidence type="ECO:0000313" key="4">
    <source>
        <dbReference type="Proteomes" id="UP001162318"/>
    </source>
</evidence>
<feature type="domain" description="WYL" evidence="1">
    <location>
        <begin position="151"/>
        <end position="215"/>
    </location>
</feature>
<reference evidence="3" key="1">
    <citation type="submission" date="2022-09" db="EMBL/GenBank/DDBJ databases">
        <title>Intensive care unit water sources are persistently colonized with multi-drug resistant bacteria and are the site of extensive horizontal gene transfer of antibiotic resistance genes.</title>
        <authorList>
            <person name="Diorio-Toth L."/>
        </authorList>
    </citation>
    <scope>NUCLEOTIDE SEQUENCE</scope>
    <source>
        <strain evidence="3">GD03659</strain>
    </source>
</reference>
<gene>
    <name evidence="3" type="ORF">N5J77_15225</name>
</gene>
<name>A0AA43BBP2_SPHYA</name>
<comment type="caution">
    <text evidence="3">The sequence shown here is derived from an EMBL/GenBank/DDBJ whole genome shotgun (WGS) entry which is preliminary data.</text>
</comment>
<evidence type="ECO:0000259" key="2">
    <source>
        <dbReference type="Pfam" id="PF25583"/>
    </source>
</evidence>
<dbReference type="PANTHER" id="PTHR34580">
    <property type="match status" value="1"/>
</dbReference>
<dbReference type="PROSITE" id="PS52050">
    <property type="entry name" value="WYL"/>
    <property type="match status" value="1"/>
</dbReference>
<dbReference type="InterPro" id="IPR051534">
    <property type="entry name" value="CBASS_pafABC_assoc_protein"/>
</dbReference>
<evidence type="ECO:0000259" key="1">
    <source>
        <dbReference type="Pfam" id="PF13280"/>
    </source>
</evidence>
<dbReference type="AlphaFoldDB" id="A0AA43BBP2"/>
<dbReference type="Pfam" id="PF13280">
    <property type="entry name" value="WYL"/>
    <property type="match status" value="1"/>
</dbReference>
<dbReference type="Pfam" id="PF25583">
    <property type="entry name" value="WCX"/>
    <property type="match status" value="1"/>
</dbReference>
<accession>A0AA43BBP2</accession>
<feature type="domain" description="WCX" evidence="2">
    <location>
        <begin position="250"/>
        <end position="318"/>
    </location>
</feature>
<dbReference type="EMBL" id="JAOCKX010000021">
    <property type="protein sequence ID" value="MDH2132480.1"/>
    <property type="molecule type" value="Genomic_DNA"/>
</dbReference>
<dbReference type="RefSeq" id="WP_279727832.1">
    <property type="nucleotide sequence ID" value="NZ_JAOCKX010000021.1"/>
</dbReference>
<dbReference type="PANTHER" id="PTHR34580:SF1">
    <property type="entry name" value="PROTEIN PAFC"/>
    <property type="match status" value="1"/>
</dbReference>
<protein>
    <submittedName>
        <fullName evidence="3">WYL domain-containing protein</fullName>
    </submittedName>
</protein>
<proteinExistence type="predicted"/>
<evidence type="ECO:0000313" key="3">
    <source>
        <dbReference type="EMBL" id="MDH2132480.1"/>
    </source>
</evidence>